<feature type="region of interest" description="Disordered" evidence="1">
    <location>
        <begin position="69"/>
        <end position="88"/>
    </location>
</feature>
<protein>
    <submittedName>
        <fullName evidence="3">Uncharacterized protein LOC110341366 isoform X2</fullName>
    </submittedName>
</protein>
<keyword evidence="2" id="KW-1185">Reference proteome</keyword>
<dbReference type="GeneID" id="110341366"/>
<name>A0ABM2W5Y0_MESAU</name>
<dbReference type="Proteomes" id="UP000886700">
    <property type="component" value="Unplaced"/>
</dbReference>
<reference evidence="3" key="1">
    <citation type="submission" date="2025-08" db="UniProtKB">
        <authorList>
            <consortium name="RefSeq"/>
        </authorList>
    </citation>
    <scope>IDENTIFICATION</scope>
    <source>
        <tissue evidence="3">Liver</tissue>
    </source>
</reference>
<evidence type="ECO:0000256" key="1">
    <source>
        <dbReference type="SAM" id="MobiDB-lite"/>
    </source>
</evidence>
<evidence type="ECO:0000313" key="2">
    <source>
        <dbReference type="Proteomes" id="UP000886700"/>
    </source>
</evidence>
<sequence length="114" mass="12311">MRSDCNALLTVAGDPCLPSCLQCGWRTNERQLRSGACNLLHVAPSCSGEEGNPSLLCFPARTWSTTRSHSFDLPGLPSPAPPRTRAPAHCGRTGGRSLHFCGNREGRWCGVWCS</sequence>
<gene>
    <name evidence="3" type="primary">LOC110341366</name>
</gene>
<dbReference type="RefSeq" id="XP_040586304.1">
    <property type="nucleotide sequence ID" value="XM_040730370.1"/>
</dbReference>
<evidence type="ECO:0000313" key="3">
    <source>
        <dbReference type="RefSeq" id="XP_040586304.1"/>
    </source>
</evidence>
<accession>A0ABM2W5Y0</accession>
<proteinExistence type="predicted"/>
<organism evidence="2 3">
    <name type="scientific">Mesocricetus auratus</name>
    <name type="common">Golden hamster</name>
    <dbReference type="NCBI Taxonomy" id="10036"/>
    <lineage>
        <taxon>Eukaryota</taxon>
        <taxon>Metazoa</taxon>
        <taxon>Chordata</taxon>
        <taxon>Craniata</taxon>
        <taxon>Vertebrata</taxon>
        <taxon>Euteleostomi</taxon>
        <taxon>Mammalia</taxon>
        <taxon>Eutheria</taxon>
        <taxon>Euarchontoglires</taxon>
        <taxon>Glires</taxon>
        <taxon>Rodentia</taxon>
        <taxon>Myomorpha</taxon>
        <taxon>Muroidea</taxon>
        <taxon>Cricetidae</taxon>
        <taxon>Cricetinae</taxon>
        <taxon>Mesocricetus</taxon>
    </lineage>
</organism>